<evidence type="ECO:0000313" key="7">
    <source>
        <dbReference type="Proteomes" id="UP001147830"/>
    </source>
</evidence>
<evidence type="ECO:0000256" key="2">
    <source>
        <dbReference type="HAMAP-Rule" id="MF_02087"/>
    </source>
</evidence>
<dbReference type="InterPro" id="IPR029066">
    <property type="entry name" value="PLP-binding_barrel"/>
</dbReference>
<keyword evidence="7" id="KW-1185">Reference proteome</keyword>
<evidence type="ECO:0000256" key="3">
    <source>
        <dbReference type="PIRSR" id="PIRSR004848-1"/>
    </source>
</evidence>
<reference evidence="6" key="1">
    <citation type="journal article" date="2022" name="Front. Microbiol.">
        <title>Genome-based taxonomic rearrangement of Oceanobacter-related bacteria including the description of Thalassolituus hydrocarbonoclasticus sp. nov. and Thalassolituus pacificus sp. nov. and emended description of the genus Thalassolituus.</title>
        <authorList>
            <person name="Dong C."/>
            <person name="Wei L."/>
            <person name="Wang J."/>
            <person name="Lai Q."/>
            <person name="Huang Z."/>
            <person name="Shao Z."/>
        </authorList>
    </citation>
    <scope>NUCLEOTIDE SEQUENCE</scope>
    <source>
        <strain evidence="6">59MF3M-4</strain>
    </source>
</reference>
<dbReference type="CDD" id="cd06824">
    <property type="entry name" value="PLPDE_III_Yggs_like"/>
    <property type="match status" value="1"/>
</dbReference>
<comment type="caution">
    <text evidence="6">The sequence shown here is derived from an EMBL/GenBank/DDBJ whole genome shotgun (WGS) entry which is preliminary data.</text>
</comment>
<comment type="function">
    <text evidence="2">Pyridoxal 5'-phosphate (PLP)-binding protein, which is involved in PLP homeostasis.</text>
</comment>
<evidence type="ECO:0000313" key="6">
    <source>
        <dbReference type="EMBL" id="MCT7358924.1"/>
    </source>
</evidence>
<proteinExistence type="inferred from homology"/>
<evidence type="ECO:0000256" key="1">
    <source>
        <dbReference type="ARBA" id="ARBA00022898"/>
    </source>
</evidence>
<dbReference type="PANTHER" id="PTHR10146">
    <property type="entry name" value="PROLINE SYNTHETASE CO-TRANSCRIBED BACTERIAL HOMOLOG PROTEIN"/>
    <property type="match status" value="1"/>
</dbReference>
<sequence>MSTLELNYQHVLQRLQQACTQSNRSSQSVRLLAVSKTKPATMVEAVYALGQRSFGENYLQDGMDKITALTHLHDIEWHFIGPLQSNKTRPVAEHFQWVETVDREKIARRLSEQRPADMKALNVLVQVNISAEEQKAGVLPDEARALCQLISELPNLCLRGLMCIPEATGDEQRLSTQLQAMQALYQQLAAEFPAMDTLSMGMSGDMELAIACGSTEIRIGTDIFGARDYPANNPPNN</sequence>
<name>A0A9X3ARL0_9GAMM</name>
<feature type="modified residue" description="N6-(pyridoxal phosphate)lysine" evidence="2 3">
    <location>
        <position position="36"/>
    </location>
</feature>
<dbReference type="HAMAP" id="MF_02087">
    <property type="entry name" value="PLP_homeostasis"/>
    <property type="match status" value="1"/>
</dbReference>
<protein>
    <recommendedName>
        <fullName evidence="2">Pyridoxal phosphate homeostasis protein</fullName>
        <shortName evidence="2">PLP homeostasis protein</shortName>
    </recommendedName>
</protein>
<dbReference type="Proteomes" id="UP001147830">
    <property type="component" value="Unassembled WGS sequence"/>
</dbReference>
<feature type="domain" description="Alanine racemase N-terminal" evidence="5">
    <location>
        <begin position="20"/>
        <end position="227"/>
    </location>
</feature>
<dbReference type="PROSITE" id="PS01211">
    <property type="entry name" value="UPF0001"/>
    <property type="match status" value="1"/>
</dbReference>
<organism evidence="6 7">
    <name type="scientific">Thalassolituus pacificus</name>
    <dbReference type="NCBI Taxonomy" id="2975440"/>
    <lineage>
        <taxon>Bacteria</taxon>
        <taxon>Pseudomonadati</taxon>
        <taxon>Pseudomonadota</taxon>
        <taxon>Gammaproteobacteria</taxon>
        <taxon>Oceanospirillales</taxon>
        <taxon>Oceanospirillaceae</taxon>
        <taxon>Thalassolituus</taxon>
    </lineage>
</organism>
<dbReference type="InterPro" id="IPR001608">
    <property type="entry name" value="Ala_racemase_N"/>
</dbReference>
<dbReference type="EMBL" id="JAOANI010000015">
    <property type="protein sequence ID" value="MCT7358924.1"/>
    <property type="molecule type" value="Genomic_DNA"/>
</dbReference>
<dbReference type="NCBIfam" id="TIGR00044">
    <property type="entry name" value="YggS family pyridoxal phosphate-dependent enzyme"/>
    <property type="match status" value="1"/>
</dbReference>
<dbReference type="InterPro" id="IPR011078">
    <property type="entry name" value="PyrdxlP_homeostasis"/>
</dbReference>
<dbReference type="AlphaFoldDB" id="A0A9X3ARL0"/>
<dbReference type="Gene3D" id="3.20.20.10">
    <property type="entry name" value="Alanine racemase"/>
    <property type="match status" value="1"/>
</dbReference>
<keyword evidence="1 2" id="KW-0663">Pyridoxal phosphate</keyword>
<evidence type="ECO:0000256" key="4">
    <source>
        <dbReference type="RuleBase" id="RU004514"/>
    </source>
</evidence>
<dbReference type="GO" id="GO:0030170">
    <property type="term" value="F:pyridoxal phosphate binding"/>
    <property type="evidence" value="ECO:0007669"/>
    <property type="project" value="UniProtKB-UniRule"/>
</dbReference>
<accession>A0A9X3ARL0</accession>
<dbReference type="PANTHER" id="PTHR10146:SF14">
    <property type="entry name" value="PYRIDOXAL PHOSPHATE HOMEOSTASIS PROTEIN"/>
    <property type="match status" value="1"/>
</dbReference>
<reference evidence="6" key="2">
    <citation type="submission" date="2022-08" db="EMBL/GenBank/DDBJ databases">
        <authorList>
            <person name="Dong C."/>
        </authorList>
    </citation>
    <scope>NUCLEOTIDE SEQUENCE</scope>
    <source>
        <strain evidence="6">59MF3M-4</strain>
    </source>
</reference>
<evidence type="ECO:0000259" key="5">
    <source>
        <dbReference type="Pfam" id="PF01168"/>
    </source>
</evidence>
<dbReference type="PIRSF" id="PIRSF004848">
    <property type="entry name" value="YBL036c_PLPDEIII"/>
    <property type="match status" value="1"/>
</dbReference>
<comment type="cofactor">
    <cofactor evidence="3">
        <name>pyridoxal 5'-phosphate</name>
        <dbReference type="ChEBI" id="CHEBI:597326"/>
    </cofactor>
</comment>
<comment type="similarity">
    <text evidence="2 4">Belongs to the pyridoxal phosphate-binding protein YggS/PROSC family.</text>
</comment>
<dbReference type="SUPFAM" id="SSF51419">
    <property type="entry name" value="PLP-binding barrel"/>
    <property type="match status" value="1"/>
</dbReference>
<dbReference type="FunFam" id="3.20.20.10:FF:000018">
    <property type="entry name" value="Pyridoxal phosphate homeostasis protein"/>
    <property type="match status" value="1"/>
</dbReference>
<dbReference type="RefSeq" id="WP_260975818.1">
    <property type="nucleotide sequence ID" value="NZ_JAOANI010000015.1"/>
</dbReference>
<gene>
    <name evidence="6" type="ORF">NYR02_07835</name>
</gene>
<dbReference type="Pfam" id="PF01168">
    <property type="entry name" value="Ala_racemase_N"/>
    <property type="match status" value="1"/>
</dbReference>